<comment type="caution">
    <text evidence="2">The sequence shown here is derived from an EMBL/GenBank/DDBJ whole genome shotgun (WGS) entry which is preliminary data.</text>
</comment>
<feature type="transmembrane region" description="Helical" evidence="1">
    <location>
        <begin position="113"/>
        <end position="130"/>
    </location>
</feature>
<evidence type="ECO:0000313" key="2">
    <source>
        <dbReference type="EMBL" id="GIH04047.1"/>
    </source>
</evidence>
<name>A0A8J3VFE1_9ACTN</name>
<reference evidence="2" key="1">
    <citation type="submission" date="2021-01" db="EMBL/GenBank/DDBJ databases">
        <title>Whole genome shotgun sequence of Rhizocola hellebori NBRC 109834.</title>
        <authorList>
            <person name="Komaki H."/>
            <person name="Tamura T."/>
        </authorList>
    </citation>
    <scope>NUCLEOTIDE SEQUENCE</scope>
    <source>
        <strain evidence="2">NBRC 109834</strain>
    </source>
</reference>
<feature type="transmembrane region" description="Helical" evidence="1">
    <location>
        <begin position="239"/>
        <end position="262"/>
    </location>
</feature>
<accession>A0A8J3VFE1</accession>
<keyword evidence="1" id="KW-0472">Membrane</keyword>
<feature type="transmembrane region" description="Helical" evidence="1">
    <location>
        <begin position="166"/>
        <end position="185"/>
    </location>
</feature>
<dbReference type="AlphaFoldDB" id="A0A8J3VFE1"/>
<evidence type="ECO:0000256" key="1">
    <source>
        <dbReference type="SAM" id="Phobius"/>
    </source>
</evidence>
<evidence type="ECO:0000313" key="3">
    <source>
        <dbReference type="Proteomes" id="UP000612899"/>
    </source>
</evidence>
<feature type="transmembrane region" description="Helical" evidence="1">
    <location>
        <begin position="135"/>
        <end position="154"/>
    </location>
</feature>
<feature type="transmembrane region" description="Helical" evidence="1">
    <location>
        <begin position="329"/>
        <end position="350"/>
    </location>
</feature>
<dbReference type="EMBL" id="BONY01000010">
    <property type="protein sequence ID" value="GIH04047.1"/>
    <property type="molecule type" value="Genomic_DNA"/>
</dbReference>
<keyword evidence="1" id="KW-1133">Transmembrane helix</keyword>
<dbReference type="RefSeq" id="WP_203907940.1">
    <property type="nucleotide sequence ID" value="NZ_BONY01000010.1"/>
</dbReference>
<gene>
    <name evidence="2" type="ORF">Rhe02_21140</name>
</gene>
<sequence>MSTLEHRYRRIISLYPVQHRQRFGDEILDTLMQGSVPQQRFPRARELADLLWNAARLRLTRRGLPSVHDSRWADAAAIGGPLAAAFLAAYYALAQIAVWMPILGFAQPFSAPWKAMAAFGWWLLTVVLAAAGARLVAAAMAWLGALGPLAYSAWRYASDATVFARHWPFVVLALTAALCLTVRFPKRHAIQLMGGRFAVLLTAAFVLVWTSPALQLPLIRGAGSDYPAEAWNGLYPRFLGYHLLGAIPLSAVLLLTVTLLWLLLKHDGGLRRRLLAIAAPAVVLSAVVNFGYEQLVMTSSHILAPNFSTQIAVHLPVKYTSPAPVAMSAGQWTFVLLLPPIVFVAALILVRRGDRRQELIELGKAELQRRQAH</sequence>
<dbReference type="Proteomes" id="UP000612899">
    <property type="component" value="Unassembled WGS sequence"/>
</dbReference>
<protein>
    <submittedName>
        <fullName evidence="2">Uncharacterized protein</fullName>
    </submittedName>
</protein>
<feature type="transmembrane region" description="Helical" evidence="1">
    <location>
        <begin position="197"/>
        <end position="219"/>
    </location>
</feature>
<proteinExistence type="predicted"/>
<keyword evidence="3" id="KW-1185">Reference proteome</keyword>
<keyword evidence="1" id="KW-0812">Transmembrane</keyword>
<organism evidence="2 3">
    <name type="scientific">Rhizocola hellebori</name>
    <dbReference type="NCBI Taxonomy" id="1392758"/>
    <lineage>
        <taxon>Bacteria</taxon>
        <taxon>Bacillati</taxon>
        <taxon>Actinomycetota</taxon>
        <taxon>Actinomycetes</taxon>
        <taxon>Micromonosporales</taxon>
        <taxon>Micromonosporaceae</taxon>
        <taxon>Rhizocola</taxon>
    </lineage>
</organism>
<feature type="transmembrane region" description="Helical" evidence="1">
    <location>
        <begin position="274"/>
        <end position="292"/>
    </location>
</feature>
<feature type="transmembrane region" description="Helical" evidence="1">
    <location>
        <begin position="72"/>
        <end position="93"/>
    </location>
</feature>